<name>A0A183I0U6_9BILA</name>
<sequence length="34" mass="4124">MEIIYLFFMIVVKIDDPRICRTLEKQGLVFLLYC</sequence>
<evidence type="ECO:0000313" key="3">
    <source>
        <dbReference type="WBParaSite" id="OFLC_0001335901-mRNA-1"/>
    </source>
</evidence>
<dbReference type="EMBL" id="UZAJ01040161">
    <property type="protein sequence ID" value="VDP13541.1"/>
    <property type="molecule type" value="Genomic_DNA"/>
</dbReference>
<evidence type="ECO:0000313" key="1">
    <source>
        <dbReference type="EMBL" id="VDP13541.1"/>
    </source>
</evidence>
<keyword evidence="2" id="KW-1185">Reference proteome</keyword>
<organism evidence="3">
    <name type="scientific">Onchocerca flexuosa</name>
    <dbReference type="NCBI Taxonomy" id="387005"/>
    <lineage>
        <taxon>Eukaryota</taxon>
        <taxon>Metazoa</taxon>
        <taxon>Ecdysozoa</taxon>
        <taxon>Nematoda</taxon>
        <taxon>Chromadorea</taxon>
        <taxon>Rhabditida</taxon>
        <taxon>Spirurina</taxon>
        <taxon>Spiruromorpha</taxon>
        <taxon>Filarioidea</taxon>
        <taxon>Onchocercidae</taxon>
        <taxon>Onchocerca</taxon>
    </lineage>
</organism>
<dbReference type="Proteomes" id="UP000267606">
    <property type="component" value="Unassembled WGS sequence"/>
</dbReference>
<evidence type="ECO:0000313" key="2">
    <source>
        <dbReference type="Proteomes" id="UP000267606"/>
    </source>
</evidence>
<reference evidence="1 2" key="2">
    <citation type="submission" date="2018-11" db="EMBL/GenBank/DDBJ databases">
        <authorList>
            <consortium name="Pathogen Informatics"/>
        </authorList>
    </citation>
    <scope>NUCLEOTIDE SEQUENCE [LARGE SCALE GENOMIC DNA]</scope>
</reference>
<accession>A0A183I0U6</accession>
<dbReference type="WBParaSite" id="OFLC_0001335901-mRNA-1">
    <property type="protein sequence ID" value="OFLC_0001335901-mRNA-1"/>
    <property type="gene ID" value="OFLC_0001335901"/>
</dbReference>
<reference evidence="3" key="1">
    <citation type="submission" date="2016-06" db="UniProtKB">
        <authorList>
            <consortium name="WormBaseParasite"/>
        </authorList>
    </citation>
    <scope>IDENTIFICATION</scope>
</reference>
<gene>
    <name evidence="1" type="ORF">OFLC_LOCUS13358</name>
</gene>
<protein>
    <submittedName>
        <fullName evidence="1 3">Uncharacterized protein</fullName>
    </submittedName>
</protein>
<dbReference type="AlphaFoldDB" id="A0A183I0U6"/>
<proteinExistence type="predicted"/>